<organism evidence="8 9">
    <name type="scientific">Nannocystis punicea</name>
    <dbReference type="NCBI Taxonomy" id="2995304"/>
    <lineage>
        <taxon>Bacteria</taxon>
        <taxon>Pseudomonadati</taxon>
        <taxon>Myxococcota</taxon>
        <taxon>Polyangia</taxon>
        <taxon>Nannocystales</taxon>
        <taxon>Nannocystaceae</taxon>
        <taxon>Nannocystis</taxon>
    </lineage>
</organism>
<comment type="catalytic activity">
    <reaction evidence="6 7">
        <text>D-glyceraldehyde 3-phosphate = dihydroxyacetone phosphate</text>
        <dbReference type="Rhea" id="RHEA:18585"/>
        <dbReference type="ChEBI" id="CHEBI:57642"/>
        <dbReference type="ChEBI" id="CHEBI:59776"/>
        <dbReference type="EC" id="5.3.1.1"/>
    </reaction>
</comment>
<comment type="pathway">
    <text evidence="6 7">Carbohydrate degradation; glycolysis; D-glyceraldehyde 3-phosphate from glycerone phosphate: step 1/1.</text>
</comment>
<dbReference type="PROSITE" id="PS51440">
    <property type="entry name" value="TIM_2"/>
    <property type="match status" value="1"/>
</dbReference>
<proteinExistence type="inferred from homology"/>
<evidence type="ECO:0000256" key="2">
    <source>
        <dbReference type="ARBA" id="ARBA00022432"/>
    </source>
</evidence>
<comment type="subcellular location">
    <subcellularLocation>
        <location evidence="6 7">Cytoplasm</location>
    </subcellularLocation>
</comment>
<evidence type="ECO:0000256" key="3">
    <source>
        <dbReference type="ARBA" id="ARBA00022490"/>
    </source>
</evidence>
<comment type="function">
    <text evidence="6">Involved in the gluconeogenesis. Catalyzes stereospecifically the conversion of dihydroxyacetone phosphate (DHAP) to D-glyceraldehyde-3-phosphate (G3P).</text>
</comment>
<keyword evidence="3 6" id="KW-0963">Cytoplasm</keyword>
<dbReference type="InterPro" id="IPR000652">
    <property type="entry name" value="Triosephosphate_isomerase"/>
</dbReference>
<keyword evidence="9" id="KW-1185">Reference proteome</keyword>
<comment type="similarity">
    <text evidence="1 6 7">Belongs to the triosephosphate isomerase family.</text>
</comment>
<dbReference type="InterPro" id="IPR013785">
    <property type="entry name" value="Aldolase_TIM"/>
</dbReference>
<evidence type="ECO:0000313" key="8">
    <source>
        <dbReference type="EMBL" id="WAS98474.1"/>
    </source>
</evidence>
<feature type="binding site" evidence="6">
    <location>
        <begin position="22"/>
        <end position="24"/>
    </location>
    <ligand>
        <name>substrate</name>
    </ligand>
</feature>
<dbReference type="RefSeq" id="WP_269040838.1">
    <property type="nucleotide sequence ID" value="NZ_CP114040.1"/>
</dbReference>
<dbReference type="Gene3D" id="3.20.20.70">
    <property type="entry name" value="Aldolase class I"/>
    <property type="match status" value="1"/>
</dbReference>
<dbReference type="GO" id="GO:0004807">
    <property type="term" value="F:triose-phosphate isomerase activity"/>
    <property type="evidence" value="ECO:0007669"/>
    <property type="project" value="UniProtKB-EC"/>
</dbReference>
<reference evidence="8" key="1">
    <citation type="submission" date="2022-11" db="EMBL/GenBank/DDBJ databases">
        <title>Minimal conservation of predation-associated metabolite biosynthetic gene clusters underscores biosynthetic potential of Myxococcota including descriptions for ten novel species: Archangium lansinium sp. nov., Myxococcus landrumus sp. nov., Nannocystis bai.</title>
        <authorList>
            <person name="Ahearne A."/>
            <person name="Stevens C."/>
            <person name="Dowd S."/>
        </authorList>
    </citation>
    <scope>NUCLEOTIDE SEQUENCE</scope>
    <source>
        <strain evidence="8">Fl3</strain>
    </source>
</reference>
<evidence type="ECO:0000256" key="5">
    <source>
        <dbReference type="ARBA" id="ARBA00023235"/>
    </source>
</evidence>
<dbReference type="EMBL" id="CP114040">
    <property type="protein sequence ID" value="WAS98474.1"/>
    <property type="molecule type" value="Genomic_DNA"/>
</dbReference>
<dbReference type="Proteomes" id="UP001164459">
    <property type="component" value="Chromosome"/>
</dbReference>
<dbReference type="PANTHER" id="PTHR21139:SF42">
    <property type="entry name" value="TRIOSEPHOSPHATE ISOMERASE"/>
    <property type="match status" value="1"/>
</dbReference>
<dbReference type="NCBIfam" id="TIGR00419">
    <property type="entry name" value="tim"/>
    <property type="match status" value="1"/>
</dbReference>
<dbReference type="PANTHER" id="PTHR21139">
    <property type="entry name" value="TRIOSEPHOSPHATE ISOMERASE"/>
    <property type="match status" value="1"/>
</dbReference>
<name>A0ABY7HGN7_9BACT</name>
<evidence type="ECO:0000256" key="7">
    <source>
        <dbReference type="RuleBase" id="RU363013"/>
    </source>
</evidence>
<dbReference type="InterPro" id="IPR022896">
    <property type="entry name" value="TrioseP_Isoase_bac/euk"/>
</dbReference>
<keyword evidence="4 6" id="KW-0324">Glycolysis</keyword>
<feature type="binding site" evidence="6">
    <location>
        <position position="232"/>
    </location>
    <ligand>
        <name>substrate</name>
    </ligand>
</feature>
<feature type="binding site" evidence="6">
    <location>
        <begin position="253"/>
        <end position="254"/>
    </location>
    <ligand>
        <name>substrate</name>
    </ligand>
</feature>
<keyword evidence="2 6" id="KW-0312">Gluconeogenesis</keyword>
<evidence type="ECO:0000256" key="4">
    <source>
        <dbReference type="ARBA" id="ARBA00023152"/>
    </source>
</evidence>
<evidence type="ECO:0000313" key="9">
    <source>
        <dbReference type="Proteomes" id="UP001164459"/>
    </source>
</evidence>
<dbReference type="EC" id="5.3.1.1" evidence="6 7"/>
<keyword evidence="5 6" id="KW-0413">Isomerase</keyword>
<dbReference type="InterPro" id="IPR020861">
    <property type="entry name" value="Triosephosphate_isomerase_AS"/>
</dbReference>
<dbReference type="Pfam" id="PF00121">
    <property type="entry name" value="TIM"/>
    <property type="match status" value="1"/>
</dbReference>
<dbReference type="HAMAP" id="MF_00147_B">
    <property type="entry name" value="TIM_B"/>
    <property type="match status" value="1"/>
</dbReference>
<gene>
    <name evidence="6 8" type="primary">tpiA</name>
    <name evidence="8" type="ORF">O0S08_20220</name>
</gene>
<feature type="active site" description="Proton acceptor" evidence="6">
    <location>
        <position position="187"/>
    </location>
</feature>
<dbReference type="SUPFAM" id="SSF51351">
    <property type="entry name" value="Triosephosphate isomerase (TIM)"/>
    <property type="match status" value="1"/>
</dbReference>
<evidence type="ECO:0000256" key="1">
    <source>
        <dbReference type="ARBA" id="ARBA00007422"/>
    </source>
</evidence>
<comment type="pathway">
    <text evidence="6 7">Carbohydrate biosynthesis; gluconeogenesis.</text>
</comment>
<accession>A0ABY7HGN7</accession>
<dbReference type="CDD" id="cd00311">
    <property type="entry name" value="TIM"/>
    <property type="match status" value="1"/>
</dbReference>
<comment type="subunit">
    <text evidence="6 7">Homodimer.</text>
</comment>
<feature type="binding site" evidence="6">
    <location>
        <position position="193"/>
    </location>
    <ligand>
        <name>substrate</name>
    </ligand>
</feature>
<sequence length="273" mass="29044">MPCSFPRTGARDVAPVRWTIGNWKQNLFRGTAELLATEIVDGLPPELLEGPVRTKIGVAPTLVALDALAPWSRPAGPLYLFGQNCAAQEEGAFTGEVGPGQLADVGAHGAIIGHSERRTHFREDDALIARKVQCALQAGLRVVLCVGEGLEIRERGDHENFVISQLSASLNQVDPELFQDRLVLAYEPVWAIGTGKTASARDAGAMHRRIRAWLTEHYGAMGADRSILYGGSVKPGNAAGLMAAGDVDGFLVGGASLEAEAFLQIVRLVAEAS</sequence>
<dbReference type="InterPro" id="IPR035990">
    <property type="entry name" value="TIM_sf"/>
</dbReference>
<dbReference type="PROSITE" id="PS00171">
    <property type="entry name" value="TIM_1"/>
    <property type="match status" value="1"/>
</dbReference>
<protein>
    <recommendedName>
        <fullName evidence="6 7">Triosephosphate isomerase</fullName>
        <shortName evidence="6">TIM</shortName>
        <shortName evidence="6">TPI</shortName>
        <ecNumber evidence="6 7">5.3.1.1</ecNumber>
    </recommendedName>
    <alternativeName>
        <fullName evidence="6">Triose-phosphate isomerase</fullName>
    </alternativeName>
</protein>
<feature type="active site" description="Electrophile" evidence="6">
    <location>
        <position position="114"/>
    </location>
</feature>
<evidence type="ECO:0000256" key="6">
    <source>
        <dbReference type="HAMAP-Rule" id="MF_00147"/>
    </source>
</evidence>